<dbReference type="OrthoDB" id="8737373at2"/>
<dbReference type="InterPro" id="IPR018062">
    <property type="entry name" value="HTH_AraC-typ_CS"/>
</dbReference>
<dbReference type="Pfam" id="PF12833">
    <property type="entry name" value="HTH_18"/>
    <property type="match status" value="1"/>
</dbReference>
<evidence type="ECO:0000256" key="2">
    <source>
        <dbReference type="ARBA" id="ARBA00023125"/>
    </source>
</evidence>
<dbReference type="PANTHER" id="PTHR43280:SF28">
    <property type="entry name" value="HTH-TYPE TRANSCRIPTIONAL ACTIVATOR RHAS"/>
    <property type="match status" value="1"/>
</dbReference>
<dbReference type="PANTHER" id="PTHR43280">
    <property type="entry name" value="ARAC-FAMILY TRANSCRIPTIONAL REGULATOR"/>
    <property type="match status" value="1"/>
</dbReference>
<dbReference type="PROSITE" id="PS01124">
    <property type="entry name" value="HTH_ARAC_FAMILY_2"/>
    <property type="match status" value="1"/>
</dbReference>
<dbReference type="Gene3D" id="2.60.120.10">
    <property type="entry name" value="Jelly Rolls"/>
    <property type="match status" value="1"/>
</dbReference>
<dbReference type="GO" id="GO:0043565">
    <property type="term" value="F:sequence-specific DNA binding"/>
    <property type="evidence" value="ECO:0007669"/>
    <property type="project" value="InterPro"/>
</dbReference>
<feature type="domain" description="HTH araC/xylS-type" evidence="4">
    <location>
        <begin position="188"/>
        <end position="286"/>
    </location>
</feature>
<dbReference type="Gene3D" id="1.10.10.60">
    <property type="entry name" value="Homeodomain-like"/>
    <property type="match status" value="2"/>
</dbReference>
<dbReference type="Proteomes" id="UP000245624">
    <property type="component" value="Unassembled WGS sequence"/>
</dbReference>
<dbReference type="InterPro" id="IPR018060">
    <property type="entry name" value="HTH_AraC"/>
</dbReference>
<accession>A0A317L3N7</accession>
<keyword evidence="1" id="KW-0805">Transcription regulation</keyword>
<dbReference type="InterPro" id="IPR009057">
    <property type="entry name" value="Homeodomain-like_sf"/>
</dbReference>
<dbReference type="PROSITE" id="PS00041">
    <property type="entry name" value="HTH_ARAC_FAMILY_1"/>
    <property type="match status" value="1"/>
</dbReference>
<evidence type="ECO:0000313" key="6">
    <source>
        <dbReference type="Proteomes" id="UP000245624"/>
    </source>
</evidence>
<evidence type="ECO:0000259" key="4">
    <source>
        <dbReference type="PROSITE" id="PS01124"/>
    </source>
</evidence>
<evidence type="ECO:0000256" key="1">
    <source>
        <dbReference type="ARBA" id="ARBA00023015"/>
    </source>
</evidence>
<keyword evidence="6" id="KW-1185">Reference proteome</keyword>
<gene>
    <name evidence="5" type="ORF">DLJ74_00070</name>
</gene>
<dbReference type="InterPro" id="IPR037923">
    <property type="entry name" value="HTH-like"/>
</dbReference>
<evidence type="ECO:0000256" key="3">
    <source>
        <dbReference type="ARBA" id="ARBA00023163"/>
    </source>
</evidence>
<dbReference type="SUPFAM" id="SSF46689">
    <property type="entry name" value="Homeodomain-like"/>
    <property type="match status" value="2"/>
</dbReference>
<dbReference type="Pfam" id="PF02311">
    <property type="entry name" value="AraC_binding"/>
    <property type="match status" value="1"/>
</dbReference>
<dbReference type="InterPro" id="IPR003313">
    <property type="entry name" value="AraC-bd"/>
</dbReference>
<dbReference type="GO" id="GO:0003700">
    <property type="term" value="F:DNA-binding transcription factor activity"/>
    <property type="evidence" value="ECO:0007669"/>
    <property type="project" value="InterPro"/>
</dbReference>
<dbReference type="EMBL" id="QGTD01000001">
    <property type="protein sequence ID" value="PWU70275.1"/>
    <property type="molecule type" value="Genomic_DNA"/>
</dbReference>
<dbReference type="InterPro" id="IPR020449">
    <property type="entry name" value="Tscrpt_reg_AraC-type_HTH"/>
</dbReference>
<dbReference type="SMART" id="SM00342">
    <property type="entry name" value="HTH_ARAC"/>
    <property type="match status" value="1"/>
</dbReference>
<dbReference type="AlphaFoldDB" id="A0A317L3N7"/>
<dbReference type="InterPro" id="IPR014710">
    <property type="entry name" value="RmlC-like_jellyroll"/>
</dbReference>
<sequence>MMSSLQDMKPLEELFPYSFVYKNSKAPQNERPDHMHHFHEIIYVHNGNGVFFIDNTLYEMSKGDIFIIPNDTLHHARPDKHNLITSSVIFFSSGLIYPISIDDSFSYLSLIEKVKKEKEFKIQIPIKEQPILEQYLLQIHHELTEDKLGSIHASLLITHQILLHLSRMKLKNKDELIHAKTSPHDWMNYILAYIEKNLEQNLSLPALAKEALVSPAHFSRIFKQITGMGPIAYINKKRILKSKELLLQSSLTITVIAEMMGYDSTPHFYRTFKKYVGMTPAQFRKKERNA</sequence>
<reference evidence="5 6" key="1">
    <citation type="submission" date="2018-05" db="EMBL/GenBank/DDBJ databases">
        <title>Genomic analysis of Gracilibacillus dipsosauri DD1 reveals novel features of a salt-tolerant amylase.</title>
        <authorList>
            <person name="Deutch C.E."/>
            <person name="Yang S."/>
        </authorList>
    </citation>
    <scope>NUCLEOTIDE SEQUENCE [LARGE SCALE GENOMIC DNA]</scope>
    <source>
        <strain evidence="5 6">DD1</strain>
    </source>
</reference>
<keyword evidence="2" id="KW-0238">DNA-binding</keyword>
<dbReference type="PRINTS" id="PR00032">
    <property type="entry name" value="HTHARAC"/>
</dbReference>
<dbReference type="SUPFAM" id="SSF51215">
    <property type="entry name" value="Regulatory protein AraC"/>
    <property type="match status" value="1"/>
</dbReference>
<proteinExistence type="predicted"/>
<keyword evidence="3" id="KW-0804">Transcription</keyword>
<organism evidence="5 6">
    <name type="scientific">Gracilibacillus dipsosauri</name>
    <dbReference type="NCBI Taxonomy" id="178340"/>
    <lineage>
        <taxon>Bacteria</taxon>
        <taxon>Bacillati</taxon>
        <taxon>Bacillota</taxon>
        <taxon>Bacilli</taxon>
        <taxon>Bacillales</taxon>
        <taxon>Bacillaceae</taxon>
        <taxon>Gracilibacillus</taxon>
    </lineage>
</organism>
<evidence type="ECO:0000313" key="5">
    <source>
        <dbReference type="EMBL" id="PWU70275.1"/>
    </source>
</evidence>
<comment type="caution">
    <text evidence="5">The sequence shown here is derived from an EMBL/GenBank/DDBJ whole genome shotgun (WGS) entry which is preliminary data.</text>
</comment>
<protein>
    <submittedName>
        <fullName evidence="5">AraC family transcriptional regulator</fullName>
    </submittedName>
</protein>
<name>A0A317L3N7_9BACI</name>